<evidence type="ECO:0000256" key="3">
    <source>
        <dbReference type="ARBA" id="ARBA00022448"/>
    </source>
</evidence>
<feature type="transmembrane region" description="Helical" evidence="9">
    <location>
        <begin position="271"/>
        <end position="297"/>
    </location>
</feature>
<evidence type="ECO:0000256" key="2">
    <source>
        <dbReference type="ARBA" id="ARBA00007935"/>
    </source>
</evidence>
<comment type="similarity">
    <text evidence="2">Belongs to the binding-protein-dependent transport system permease family. FecCD subfamily.</text>
</comment>
<evidence type="ECO:0000256" key="6">
    <source>
        <dbReference type="ARBA" id="ARBA00022989"/>
    </source>
</evidence>
<proteinExistence type="inferred from homology"/>
<feature type="transmembrane region" description="Helical" evidence="9">
    <location>
        <begin position="98"/>
        <end position="119"/>
    </location>
</feature>
<feature type="transmembrane region" description="Helical" evidence="9">
    <location>
        <begin position="337"/>
        <end position="357"/>
    </location>
</feature>
<dbReference type="PANTHER" id="PTHR30472:SF24">
    <property type="entry name" value="FERRIC ENTEROBACTIN TRANSPORT SYSTEM PERMEASE PROTEIN FEPG"/>
    <property type="match status" value="1"/>
</dbReference>
<protein>
    <submittedName>
        <fullName evidence="10">Iron chelate uptake ABC transporter family permease subunit</fullName>
    </submittedName>
</protein>
<name>A0ABR9DLB5_9MICO</name>
<reference evidence="10 11" key="1">
    <citation type="submission" date="2020-09" db="EMBL/GenBank/DDBJ databases">
        <title>Flavimobilis rhizosphaerae sp. nov., isolated from rhizosphere soil of Spartina alterniflora.</title>
        <authorList>
            <person name="Hanqin C."/>
        </authorList>
    </citation>
    <scope>NUCLEOTIDE SEQUENCE [LARGE SCALE GENOMIC DNA]</scope>
    <source>
        <strain evidence="10 11">GY 10621</strain>
    </source>
</reference>
<evidence type="ECO:0000256" key="5">
    <source>
        <dbReference type="ARBA" id="ARBA00022692"/>
    </source>
</evidence>
<comment type="subcellular location">
    <subcellularLocation>
        <location evidence="1">Cell membrane</location>
        <topology evidence="1">Multi-pass membrane protein</topology>
    </subcellularLocation>
</comment>
<feature type="transmembrane region" description="Helical" evidence="9">
    <location>
        <begin position="152"/>
        <end position="172"/>
    </location>
</feature>
<evidence type="ECO:0000256" key="7">
    <source>
        <dbReference type="ARBA" id="ARBA00023136"/>
    </source>
</evidence>
<keyword evidence="3" id="KW-0813">Transport</keyword>
<evidence type="ECO:0000313" key="10">
    <source>
        <dbReference type="EMBL" id="MBD9697942.1"/>
    </source>
</evidence>
<accession>A0ABR9DLB5</accession>
<sequence length="366" mass="36113">MSAAAAARDAGPAPDARSAPERPAPDAAVNRVRAVRARGRRRCATVAAVLVVLVVALVVVTLTLGPFKVALVDVVRILGGEQIPGATFIVMEQRLPRLLVALGVGAAFGASGTIIQTLVRNPLASPDVIGITAGASAAAVLGMTVGGLGAVAVAPVAFGGALVTAAGIYVLARRGTISGYRFVLVGVGVAAVLNAVTAWGLTRAEVTEASRALVWITGSLSRASWDQVPVLWAALAVLLPLAALAALRLRALELGDDAAAGLGARVEPAKAGLLVVAVALAAVATAAAGPVAFVAFLSGPLARRLTGGGVSLGASALTGACLVLAADLVATSLLPTALPVGVVTGVLGAPVLLWLLARANRSGEGG</sequence>
<feature type="transmembrane region" description="Helical" evidence="9">
    <location>
        <begin position="179"/>
        <end position="201"/>
    </location>
</feature>
<feature type="transmembrane region" description="Helical" evidence="9">
    <location>
        <begin position="309"/>
        <end position="330"/>
    </location>
</feature>
<keyword evidence="7 9" id="KW-0472">Membrane</keyword>
<dbReference type="RefSeq" id="WP_192276601.1">
    <property type="nucleotide sequence ID" value="NZ_JACZDF010000001.1"/>
</dbReference>
<dbReference type="Gene3D" id="1.10.3470.10">
    <property type="entry name" value="ABC transporter involved in vitamin B12 uptake, BtuC"/>
    <property type="match status" value="1"/>
</dbReference>
<dbReference type="Pfam" id="PF01032">
    <property type="entry name" value="FecCD"/>
    <property type="match status" value="1"/>
</dbReference>
<feature type="transmembrane region" description="Helical" evidence="9">
    <location>
        <begin position="128"/>
        <end position="146"/>
    </location>
</feature>
<keyword evidence="11" id="KW-1185">Reference proteome</keyword>
<dbReference type="EMBL" id="JACZDF010000001">
    <property type="protein sequence ID" value="MBD9697942.1"/>
    <property type="molecule type" value="Genomic_DNA"/>
</dbReference>
<evidence type="ECO:0000256" key="9">
    <source>
        <dbReference type="SAM" id="Phobius"/>
    </source>
</evidence>
<comment type="caution">
    <text evidence="10">The sequence shown here is derived from an EMBL/GenBank/DDBJ whole genome shotgun (WGS) entry which is preliminary data.</text>
</comment>
<keyword evidence="5 9" id="KW-0812">Transmembrane</keyword>
<evidence type="ECO:0000313" key="11">
    <source>
        <dbReference type="Proteomes" id="UP000642107"/>
    </source>
</evidence>
<dbReference type="SUPFAM" id="SSF81345">
    <property type="entry name" value="ABC transporter involved in vitamin B12 uptake, BtuC"/>
    <property type="match status" value="1"/>
</dbReference>
<dbReference type="PANTHER" id="PTHR30472">
    <property type="entry name" value="FERRIC ENTEROBACTIN TRANSPORT SYSTEM PERMEASE PROTEIN"/>
    <property type="match status" value="1"/>
</dbReference>
<feature type="transmembrane region" description="Helical" evidence="9">
    <location>
        <begin position="230"/>
        <end position="250"/>
    </location>
</feature>
<dbReference type="InterPro" id="IPR000522">
    <property type="entry name" value="ABC_transptr_permease_BtuC"/>
</dbReference>
<evidence type="ECO:0000256" key="1">
    <source>
        <dbReference type="ARBA" id="ARBA00004651"/>
    </source>
</evidence>
<evidence type="ECO:0000256" key="8">
    <source>
        <dbReference type="SAM" id="MobiDB-lite"/>
    </source>
</evidence>
<keyword evidence="6 9" id="KW-1133">Transmembrane helix</keyword>
<dbReference type="Proteomes" id="UP000642107">
    <property type="component" value="Unassembled WGS sequence"/>
</dbReference>
<feature type="region of interest" description="Disordered" evidence="8">
    <location>
        <begin position="1"/>
        <end position="25"/>
    </location>
</feature>
<dbReference type="InterPro" id="IPR037294">
    <property type="entry name" value="ABC_BtuC-like"/>
</dbReference>
<keyword evidence="4" id="KW-1003">Cell membrane</keyword>
<feature type="transmembrane region" description="Helical" evidence="9">
    <location>
        <begin position="43"/>
        <end position="64"/>
    </location>
</feature>
<organism evidence="10 11">
    <name type="scientific">Flavimobilis rhizosphaerae</name>
    <dbReference type="NCBI Taxonomy" id="2775421"/>
    <lineage>
        <taxon>Bacteria</taxon>
        <taxon>Bacillati</taxon>
        <taxon>Actinomycetota</taxon>
        <taxon>Actinomycetes</taxon>
        <taxon>Micrococcales</taxon>
        <taxon>Jonesiaceae</taxon>
        <taxon>Flavimobilis</taxon>
    </lineage>
</organism>
<evidence type="ECO:0000256" key="4">
    <source>
        <dbReference type="ARBA" id="ARBA00022475"/>
    </source>
</evidence>
<feature type="compositionally biased region" description="Low complexity" evidence="8">
    <location>
        <begin position="1"/>
        <end position="17"/>
    </location>
</feature>
<gene>
    <name evidence="10" type="ORF">IGS67_00300</name>
</gene>